<dbReference type="PANTHER" id="PTHR46447">
    <property type="entry name" value="INTERLEUKIN ENHANCER-BINDING FACTOR"/>
    <property type="match status" value="1"/>
</dbReference>
<proteinExistence type="predicted"/>
<keyword evidence="9" id="KW-1185">Reference proteome</keyword>
<dbReference type="PROSITE" id="PS50152">
    <property type="entry name" value="25A_SYNTH_3"/>
    <property type="match status" value="1"/>
</dbReference>
<dbReference type="InterPro" id="IPR052134">
    <property type="entry name" value="ILF2"/>
</dbReference>
<evidence type="ECO:0000256" key="4">
    <source>
        <dbReference type="ARBA" id="ARBA00023159"/>
    </source>
</evidence>
<evidence type="ECO:0000313" key="9">
    <source>
        <dbReference type="Proteomes" id="UP000267029"/>
    </source>
</evidence>
<dbReference type="GO" id="GO:0045893">
    <property type="term" value="P:positive regulation of DNA-templated transcription"/>
    <property type="evidence" value="ECO:0007669"/>
    <property type="project" value="TreeGrafter"/>
</dbReference>
<dbReference type="InterPro" id="IPR043519">
    <property type="entry name" value="NT_sf"/>
</dbReference>
<evidence type="ECO:0000256" key="2">
    <source>
        <dbReference type="ARBA" id="ARBA00023015"/>
    </source>
</evidence>
<dbReference type="SUPFAM" id="SSF81301">
    <property type="entry name" value="Nucleotidyltransferase"/>
    <property type="match status" value="1"/>
</dbReference>
<reference evidence="8 9" key="1">
    <citation type="submission" date="2018-10" db="EMBL/GenBank/DDBJ databases">
        <authorList>
            <consortium name="Pathogen Informatics"/>
        </authorList>
    </citation>
    <scope>NUCLEOTIDE SEQUENCE [LARGE SCALE GENOMIC DNA]</scope>
</reference>
<dbReference type="PANTHER" id="PTHR46447:SF1">
    <property type="entry name" value="INTERLEUKIN ENHANCER-BINDING FACTOR 2"/>
    <property type="match status" value="1"/>
</dbReference>
<dbReference type="InterPro" id="IPR049401">
    <property type="entry name" value="DZF_dom_N"/>
</dbReference>
<dbReference type="PROSITE" id="PS51703">
    <property type="entry name" value="DZF"/>
    <property type="match status" value="1"/>
</dbReference>
<protein>
    <recommendedName>
        <fullName evidence="7">DZF domain-containing protein</fullName>
    </recommendedName>
</protein>
<comment type="subcellular location">
    <subcellularLocation>
        <location evidence="1">Nucleus</location>
    </subcellularLocation>
</comment>
<evidence type="ECO:0000256" key="6">
    <source>
        <dbReference type="ARBA" id="ARBA00023242"/>
    </source>
</evidence>
<dbReference type="Pfam" id="PF07528">
    <property type="entry name" value="DZF_N"/>
    <property type="match status" value="1"/>
</dbReference>
<keyword evidence="2" id="KW-0805">Transcription regulation</keyword>
<evidence type="ECO:0000256" key="3">
    <source>
        <dbReference type="ARBA" id="ARBA00023125"/>
    </source>
</evidence>
<keyword evidence="6" id="KW-0539">Nucleus</keyword>
<evidence type="ECO:0000256" key="5">
    <source>
        <dbReference type="ARBA" id="ARBA00023163"/>
    </source>
</evidence>
<evidence type="ECO:0000313" key="8">
    <source>
        <dbReference type="EMBL" id="VDD75644.1"/>
    </source>
</evidence>
<dbReference type="SMART" id="SM00572">
    <property type="entry name" value="DZF"/>
    <property type="match status" value="1"/>
</dbReference>
<organism evidence="8 9">
    <name type="scientific">Mesocestoides corti</name>
    <name type="common">Flatworm</name>
    <dbReference type="NCBI Taxonomy" id="53468"/>
    <lineage>
        <taxon>Eukaryota</taxon>
        <taxon>Metazoa</taxon>
        <taxon>Spiralia</taxon>
        <taxon>Lophotrochozoa</taxon>
        <taxon>Platyhelminthes</taxon>
        <taxon>Cestoda</taxon>
        <taxon>Eucestoda</taxon>
        <taxon>Cyclophyllidea</taxon>
        <taxon>Mesocestoididae</taxon>
        <taxon>Mesocestoides</taxon>
    </lineage>
</organism>
<evidence type="ECO:0000256" key="1">
    <source>
        <dbReference type="ARBA" id="ARBA00004123"/>
    </source>
</evidence>
<dbReference type="GO" id="GO:0071013">
    <property type="term" value="C:catalytic step 2 spliceosome"/>
    <property type="evidence" value="ECO:0007669"/>
    <property type="project" value="TreeGrafter"/>
</dbReference>
<dbReference type="Gene3D" id="1.10.1410.40">
    <property type="match status" value="1"/>
</dbReference>
<evidence type="ECO:0000259" key="7">
    <source>
        <dbReference type="PROSITE" id="PS51703"/>
    </source>
</evidence>
<dbReference type="Pfam" id="PF20965">
    <property type="entry name" value="DZF_C"/>
    <property type="match status" value="1"/>
</dbReference>
<dbReference type="STRING" id="53468.A0A0R3U4Q9"/>
<gene>
    <name evidence="8" type="ORF">MCOS_LOCUS1647</name>
</gene>
<accession>A0A0R3U4Q9</accession>
<dbReference type="InterPro" id="IPR049402">
    <property type="entry name" value="DZF_dom_C"/>
</dbReference>
<dbReference type="AlphaFoldDB" id="A0A0R3U4Q9"/>
<keyword evidence="4" id="KW-0010">Activator</keyword>
<dbReference type="EMBL" id="UXSR01000220">
    <property type="protein sequence ID" value="VDD75644.1"/>
    <property type="molecule type" value="Genomic_DNA"/>
</dbReference>
<keyword evidence="5" id="KW-0804">Transcription</keyword>
<keyword evidence="3" id="KW-0238">DNA-binding</keyword>
<dbReference type="Proteomes" id="UP000267029">
    <property type="component" value="Unassembled WGS sequence"/>
</dbReference>
<name>A0A0R3U4Q9_MESCO</name>
<feature type="domain" description="DZF" evidence="7">
    <location>
        <begin position="16"/>
        <end position="358"/>
    </location>
</feature>
<dbReference type="Gene3D" id="3.30.460.10">
    <property type="entry name" value="Beta Polymerase, domain 2"/>
    <property type="match status" value="1"/>
</dbReference>
<dbReference type="OrthoDB" id="5775647at2759"/>
<sequence>MQFQRGRQLPCYRGNRPVPYVAHVTFDPIFCATVFPGADLPYENEELSKLLMDVHSRLTPSVDEQQAVATLVTKVLECLEAIALDRNKFSLGHIEEIRSIGSFKKGTMLAGHCLADIVVVLRGLPSFETTMMLGFLLRTEFLAKETGEIDEPPECLPRSYGFDFAYLGACVRVAFTTHSPEKPEPGIHISAPDQNVARAAILHARWVEEKASHTNVKALVRIVKDFKRRFLGFNHLSPWQIDLLAFYAVTQNPLNTPLPLSVAFRRLIQILAAGHFLPGSAGLLDPCEPSSRRVHVSLSLNQQDDLCRAAQTMCRILALEKFSVLFANMRPTTPITPAQLVEAANALPGVKIEFAEPVCMELSTSTAVVEQLEAV</sequence>
<dbReference type="GO" id="GO:0003725">
    <property type="term" value="F:double-stranded RNA binding"/>
    <property type="evidence" value="ECO:0007669"/>
    <property type="project" value="TreeGrafter"/>
</dbReference>
<dbReference type="InterPro" id="IPR006561">
    <property type="entry name" value="DZF_dom"/>
</dbReference>
<dbReference type="GO" id="GO:0003677">
    <property type="term" value="F:DNA binding"/>
    <property type="evidence" value="ECO:0007669"/>
    <property type="project" value="UniProtKB-KW"/>
</dbReference>